<dbReference type="KEGG" id="pnt:G5B91_01335"/>
<dbReference type="Proteomes" id="UP000501063">
    <property type="component" value="Chromosome"/>
</dbReference>
<dbReference type="EMBL" id="CP049140">
    <property type="protein sequence ID" value="QIE84980.1"/>
    <property type="molecule type" value="Genomic_DNA"/>
</dbReference>
<organism evidence="2 3">
    <name type="scientific">Pseudomonas nitroreducens</name>
    <dbReference type="NCBI Taxonomy" id="46680"/>
    <lineage>
        <taxon>Bacteria</taxon>
        <taxon>Pseudomonadati</taxon>
        <taxon>Pseudomonadota</taxon>
        <taxon>Gammaproteobacteria</taxon>
        <taxon>Pseudomonadales</taxon>
        <taxon>Pseudomonadaceae</taxon>
        <taxon>Pseudomonas</taxon>
    </lineage>
</organism>
<gene>
    <name evidence="1" type="ORF">G5B91_01335</name>
    <name evidence="2" type="ORF">G5B91_12290</name>
</gene>
<dbReference type="EMBL" id="CP049140">
    <property type="protein sequence ID" value="QIE87000.1"/>
    <property type="molecule type" value="Genomic_DNA"/>
</dbReference>
<reference evidence="2 3" key="1">
    <citation type="submission" date="2020-02" db="EMBL/GenBank/DDBJ databases">
        <title>Integrative conjugative elements (ICEs) and plasmids drive adaptation of Pseudomonas nitroreducens strain HBP1 to wastewater environment.</title>
        <authorList>
            <person name="Sentchilo V."/>
            <person name="Carraro N."/>
            <person name="Bertelli C."/>
            <person name="van der Meer J.R."/>
        </authorList>
    </citation>
    <scope>NUCLEOTIDE SEQUENCE [LARGE SCALE GENOMIC DNA]</scope>
    <source>
        <strain evidence="2 3">HBP1</strain>
    </source>
</reference>
<dbReference type="KEGG" id="pnt:G5B91_12290"/>
<dbReference type="RefSeq" id="WP_024766780.1">
    <property type="nucleotide sequence ID" value="NZ_CP049140.1"/>
</dbReference>
<sequence>MTEYEKARGQFVYELFEAIRQAAISPSYANAAAMSLLKWGNVEPMALAGYLQSPDAQKLVDRYRPAWNDFTWKRVTDELKSTEISRNFLFAVAVAL</sequence>
<evidence type="ECO:0000313" key="3">
    <source>
        <dbReference type="Proteomes" id="UP000501063"/>
    </source>
</evidence>
<proteinExistence type="predicted"/>
<evidence type="ECO:0000313" key="1">
    <source>
        <dbReference type="EMBL" id="QIE84980.1"/>
    </source>
</evidence>
<dbReference type="AlphaFoldDB" id="A0A6G6IW10"/>
<name>A0A6G6IW10_PSENT</name>
<protein>
    <submittedName>
        <fullName evidence="2">Uncharacterized protein</fullName>
    </submittedName>
</protein>
<accession>A0A6G6IW10</accession>
<evidence type="ECO:0000313" key="2">
    <source>
        <dbReference type="EMBL" id="QIE87000.1"/>
    </source>
</evidence>